<evidence type="ECO:0000313" key="6">
    <source>
        <dbReference type="Proteomes" id="UP001374579"/>
    </source>
</evidence>
<dbReference type="InterPro" id="IPR051581">
    <property type="entry name" value="Ca-bind"/>
</dbReference>
<keyword evidence="6" id="KW-1185">Reference proteome</keyword>
<dbReference type="InterPro" id="IPR002048">
    <property type="entry name" value="EF_hand_dom"/>
</dbReference>
<name>A0AAN9BV04_9CAEN</name>
<dbReference type="GO" id="GO:0005509">
    <property type="term" value="F:calcium ion binding"/>
    <property type="evidence" value="ECO:0007669"/>
    <property type="project" value="InterPro"/>
</dbReference>
<dbReference type="Pfam" id="PF13499">
    <property type="entry name" value="EF-hand_7"/>
    <property type="match status" value="2"/>
</dbReference>
<dbReference type="PANTHER" id="PTHR34524:SF6">
    <property type="entry name" value="CALCYPHOSINE LIKE"/>
    <property type="match status" value="1"/>
</dbReference>
<protein>
    <recommendedName>
        <fullName evidence="4">EF-hand domain-containing protein</fullName>
    </recommendedName>
</protein>
<evidence type="ECO:0000256" key="1">
    <source>
        <dbReference type="ARBA" id="ARBA00022723"/>
    </source>
</evidence>
<evidence type="ECO:0000313" key="5">
    <source>
        <dbReference type="EMBL" id="KAK7111921.1"/>
    </source>
</evidence>
<dbReference type="SUPFAM" id="SSF47473">
    <property type="entry name" value="EF-hand"/>
    <property type="match status" value="1"/>
</dbReference>
<dbReference type="EMBL" id="JBAMIC010000002">
    <property type="protein sequence ID" value="KAK7111921.1"/>
    <property type="molecule type" value="Genomic_DNA"/>
</dbReference>
<dbReference type="PROSITE" id="PS50222">
    <property type="entry name" value="EF_HAND_2"/>
    <property type="match status" value="3"/>
</dbReference>
<sequence>MSEFARQEVLDKLREKCLKKSCGALKQLGCVFRRMDHDFSKKICFQELRQGLEVYGVDMSEEELRTLFDAFDKDKNEAIDFNEFMLALRPDMSQSRINVINEAFDKLDANGDGVLKVDDLKVVYKKNAHNHPMYQSGKWTEEQTLRYFLDSLDTPGTPDGMVTREEFQNYYAGVSATVDDDCYFDLMMRSCYGLYK</sequence>
<dbReference type="SMART" id="SM00054">
    <property type="entry name" value="EFh"/>
    <property type="match status" value="3"/>
</dbReference>
<feature type="domain" description="EF-hand" evidence="4">
    <location>
        <begin position="23"/>
        <end position="58"/>
    </location>
</feature>
<feature type="domain" description="EF-hand" evidence="4">
    <location>
        <begin position="95"/>
        <end position="130"/>
    </location>
</feature>
<dbReference type="PANTHER" id="PTHR34524">
    <property type="entry name" value="CALCYPHOSIN"/>
    <property type="match status" value="1"/>
</dbReference>
<reference evidence="5 6" key="1">
    <citation type="submission" date="2024-02" db="EMBL/GenBank/DDBJ databases">
        <title>Chromosome-scale genome assembly of the rough periwinkle Littorina saxatilis.</title>
        <authorList>
            <person name="De Jode A."/>
            <person name="Faria R."/>
            <person name="Formenti G."/>
            <person name="Sims Y."/>
            <person name="Smith T.P."/>
            <person name="Tracey A."/>
            <person name="Wood J.M.D."/>
            <person name="Zagrodzka Z.B."/>
            <person name="Johannesson K."/>
            <person name="Butlin R.K."/>
            <person name="Leder E.H."/>
        </authorList>
    </citation>
    <scope>NUCLEOTIDE SEQUENCE [LARGE SCALE GENOMIC DNA]</scope>
    <source>
        <strain evidence="5">Snail1</strain>
        <tissue evidence="5">Muscle</tissue>
    </source>
</reference>
<comment type="caution">
    <text evidence="5">The sequence shown here is derived from an EMBL/GenBank/DDBJ whole genome shotgun (WGS) entry which is preliminary data.</text>
</comment>
<evidence type="ECO:0000259" key="4">
    <source>
        <dbReference type="PROSITE" id="PS50222"/>
    </source>
</evidence>
<dbReference type="Proteomes" id="UP001374579">
    <property type="component" value="Unassembled WGS sequence"/>
</dbReference>
<dbReference type="AlphaFoldDB" id="A0AAN9BV04"/>
<evidence type="ECO:0000256" key="2">
    <source>
        <dbReference type="ARBA" id="ARBA00022737"/>
    </source>
</evidence>
<proteinExistence type="predicted"/>
<keyword evidence="1" id="KW-0479">Metal-binding</keyword>
<keyword evidence="2" id="KW-0677">Repeat</keyword>
<dbReference type="Gene3D" id="1.10.238.10">
    <property type="entry name" value="EF-hand"/>
    <property type="match status" value="2"/>
</dbReference>
<gene>
    <name evidence="5" type="ORF">V1264_011470</name>
</gene>
<keyword evidence="3" id="KW-0106">Calcium</keyword>
<organism evidence="5 6">
    <name type="scientific">Littorina saxatilis</name>
    <dbReference type="NCBI Taxonomy" id="31220"/>
    <lineage>
        <taxon>Eukaryota</taxon>
        <taxon>Metazoa</taxon>
        <taxon>Spiralia</taxon>
        <taxon>Lophotrochozoa</taxon>
        <taxon>Mollusca</taxon>
        <taxon>Gastropoda</taxon>
        <taxon>Caenogastropoda</taxon>
        <taxon>Littorinimorpha</taxon>
        <taxon>Littorinoidea</taxon>
        <taxon>Littorinidae</taxon>
        <taxon>Littorina</taxon>
    </lineage>
</organism>
<feature type="domain" description="EF-hand" evidence="4">
    <location>
        <begin position="59"/>
        <end position="94"/>
    </location>
</feature>
<accession>A0AAN9BV04</accession>
<dbReference type="InterPro" id="IPR011992">
    <property type="entry name" value="EF-hand-dom_pair"/>
</dbReference>
<evidence type="ECO:0000256" key="3">
    <source>
        <dbReference type="ARBA" id="ARBA00022837"/>
    </source>
</evidence>